<keyword evidence="1" id="KW-0472">Membrane</keyword>
<feature type="transmembrane region" description="Helical" evidence="1">
    <location>
        <begin position="76"/>
        <end position="93"/>
    </location>
</feature>
<organism evidence="2">
    <name type="scientific">freshwater metagenome</name>
    <dbReference type="NCBI Taxonomy" id="449393"/>
    <lineage>
        <taxon>unclassified sequences</taxon>
        <taxon>metagenomes</taxon>
        <taxon>ecological metagenomes</taxon>
    </lineage>
</organism>
<feature type="transmembrane region" description="Helical" evidence="1">
    <location>
        <begin position="12"/>
        <end position="32"/>
    </location>
</feature>
<evidence type="ECO:0000256" key="1">
    <source>
        <dbReference type="SAM" id="Phobius"/>
    </source>
</evidence>
<evidence type="ECO:0000313" key="2">
    <source>
        <dbReference type="EMBL" id="CAB4726061.1"/>
    </source>
</evidence>
<keyword evidence="1" id="KW-1133">Transmembrane helix</keyword>
<reference evidence="2" key="1">
    <citation type="submission" date="2020-05" db="EMBL/GenBank/DDBJ databases">
        <authorList>
            <person name="Chiriac C."/>
            <person name="Salcher M."/>
            <person name="Ghai R."/>
            <person name="Kavagutti S V."/>
        </authorList>
    </citation>
    <scope>NUCLEOTIDE SEQUENCE</scope>
</reference>
<gene>
    <name evidence="2" type="ORF">UFOPK2579_02299</name>
</gene>
<keyword evidence="1" id="KW-0812">Transmembrane</keyword>
<accession>A0A6J6RUI0</accession>
<protein>
    <submittedName>
        <fullName evidence="2">Unannotated protein</fullName>
    </submittedName>
</protein>
<dbReference type="EMBL" id="CAEZXR010000329">
    <property type="protein sequence ID" value="CAB4726061.1"/>
    <property type="molecule type" value="Genomic_DNA"/>
</dbReference>
<proteinExistence type="predicted"/>
<dbReference type="AlphaFoldDB" id="A0A6J6RUI0"/>
<sequence>MTTVRNRTAQVVWGLCAVLAMVLALAAALVAVDAPTSNAIVGTVRDLADAVDLGIFSRRDGIIDLDVDNPAKTNALANWGLGALAYLVVGRLVDRVVRP</sequence>
<name>A0A6J6RUI0_9ZZZZ</name>